<feature type="compositionally biased region" description="Basic and acidic residues" evidence="1">
    <location>
        <begin position="115"/>
        <end position="132"/>
    </location>
</feature>
<reference evidence="3 4" key="1">
    <citation type="submission" date="2021-07" db="EMBL/GenBank/DDBJ databases">
        <title>complete genome sequencing of Tessaracoccus sp.J1M15.</title>
        <authorList>
            <person name="Bae J.-W."/>
            <person name="Kim D.-y."/>
        </authorList>
    </citation>
    <scope>NUCLEOTIDE SEQUENCE [LARGE SCALE GENOMIC DNA]</scope>
    <source>
        <strain evidence="3 4">J1M15</strain>
    </source>
</reference>
<gene>
    <name evidence="3" type="ORF">KDB89_09570</name>
</gene>
<dbReference type="EMBL" id="CP079216">
    <property type="protein sequence ID" value="QXT62027.1"/>
    <property type="molecule type" value="Genomic_DNA"/>
</dbReference>
<evidence type="ECO:0000256" key="2">
    <source>
        <dbReference type="SAM" id="Phobius"/>
    </source>
</evidence>
<organism evidence="3 4">
    <name type="scientific">Tessaracoccus palaemonis</name>
    <dbReference type="NCBI Taxonomy" id="2829499"/>
    <lineage>
        <taxon>Bacteria</taxon>
        <taxon>Bacillati</taxon>
        <taxon>Actinomycetota</taxon>
        <taxon>Actinomycetes</taxon>
        <taxon>Propionibacteriales</taxon>
        <taxon>Propionibacteriaceae</taxon>
        <taxon>Tessaracoccus</taxon>
    </lineage>
</organism>
<protein>
    <submittedName>
        <fullName evidence="3">DUF3040 domain-containing protein</fullName>
    </submittedName>
</protein>
<keyword evidence="4" id="KW-1185">Reference proteome</keyword>
<feature type="transmembrane region" description="Helical" evidence="2">
    <location>
        <begin position="66"/>
        <end position="85"/>
    </location>
</feature>
<evidence type="ECO:0000256" key="1">
    <source>
        <dbReference type="SAM" id="MobiDB-lite"/>
    </source>
</evidence>
<name>A0ABX8SHR2_9ACTN</name>
<accession>A0ABX8SHR2</accession>
<evidence type="ECO:0000313" key="3">
    <source>
        <dbReference type="EMBL" id="QXT62027.1"/>
    </source>
</evidence>
<dbReference type="Proteomes" id="UP000824504">
    <property type="component" value="Chromosome"/>
</dbReference>
<dbReference type="RefSeq" id="WP_219080528.1">
    <property type="nucleotide sequence ID" value="NZ_CP079216.1"/>
</dbReference>
<dbReference type="InterPro" id="IPR021401">
    <property type="entry name" value="DUF3040"/>
</dbReference>
<evidence type="ECO:0000313" key="4">
    <source>
        <dbReference type="Proteomes" id="UP000824504"/>
    </source>
</evidence>
<feature type="region of interest" description="Disordered" evidence="1">
    <location>
        <begin position="90"/>
        <end position="132"/>
    </location>
</feature>
<feature type="transmembrane region" description="Helical" evidence="2">
    <location>
        <begin position="42"/>
        <end position="60"/>
    </location>
</feature>
<keyword evidence="2" id="KW-1133">Transmembrane helix</keyword>
<sequence>MALSEQERKLLEQLEASLMAEDPKLADTLSGNAEVRVHRRRAAFAGLGFVLGILVLLGGVQVHWTVSVLGFLVMLASALVGIGSWRRVGDDGGQPARPSAGPSKPTPSQEPTSDFMDRLEERWRRRQEGGDN</sequence>
<keyword evidence="2" id="KW-0472">Membrane</keyword>
<keyword evidence="2" id="KW-0812">Transmembrane</keyword>
<dbReference type="Pfam" id="PF11239">
    <property type="entry name" value="DUF3040"/>
    <property type="match status" value="1"/>
</dbReference>
<proteinExistence type="predicted"/>